<feature type="transmembrane region" description="Helical" evidence="1">
    <location>
        <begin position="110"/>
        <end position="128"/>
    </location>
</feature>
<proteinExistence type="predicted"/>
<dbReference type="Proteomes" id="UP000191980">
    <property type="component" value="Unassembled WGS sequence"/>
</dbReference>
<comment type="caution">
    <text evidence="2">The sequence shown here is derived from an EMBL/GenBank/DDBJ whole genome shotgun (WGS) entry which is preliminary data.</text>
</comment>
<evidence type="ECO:0008006" key="4">
    <source>
        <dbReference type="Google" id="ProtNLM"/>
    </source>
</evidence>
<feature type="transmembrane region" description="Helical" evidence="1">
    <location>
        <begin position="70"/>
        <end position="90"/>
    </location>
</feature>
<accession>A0A1V8M855</accession>
<evidence type="ECO:0000313" key="2">
    <source>
        <dbReference type="EMBL" id="OQK17764.1"/>
    </source>
</evidence>
<dbReference type="EMBL" id="LPUF01000001">
    <property type="protein sequence ID" value="OQK17764.1"/>
    <property type="molecule type" value="Genomic_DNA"/>
</dbReference>
<organism evidence="2 3">
    <name type="scientific">Methyloprofundus sedimenti</name>
    <dbReference type="NCBI Taxonomy" id="1420851"/>
    <lineage>
        <taxon>Bacteria</taxon>
        <taxon>Pseudomonadati</taxon>
        <taxon>Pseudomonadota</taxon>
        <taxon>Gammaproteobacteria</taxon>
        <taxon>Methylococcales</taxon>
        <taxon>Methylococcaceae</taxon>
        <taxon>Methyloprofundus</taxon>
    </lineage>
</organism>
<dbReference type="AlphaFoldDB" id="A0A1V8M855"/>
<keyword evidence="3" id="KW-1185">Reference proteome</keyword>
<keyword evidence="1" id="KW-0472">Membrane</keyword>
<keyword evidence="1" id="KW-0812">Transmembrane</keyword>
<evidence type="ECO:0000313" key="3">
    <source>
        <dbReference type="Proteomes" id="UP000191980"/>
    </source>
</evidence>
<dbReference type="RefSeq" id="WP_080522374.1">
    <property type="nucleotide sequence ID" value="NZ_LPUF01000001.1"/>
</dbReference>
<feature type="transmembrane region" description="Helical" evidence="1">
    <location>
        <begin position="188"/>
        <end position="210"/>
    </location>
</feature>
<reference evidence="2 3" key="1">
    <citation type="submission" date="2015-12" db="EMBL/GenBank/DDBJ databases">
        <authorList>
            <person name="Shamseldin A."/>
            <person name="Moawad H."/>
            <person name="Abd El-Rahim W.M."/>
            <person name="Sadowsky M.J."/>
        </authorList>
    </citation>
    <scope>NUCLEOTIDE SEQUENCE [LARGE SCALE GENOMIC DNA]</scope>
    <source>
        <strain evidence="2 3">WF1</strain>
    </source>
</reference>
<dbReference type="OrthoDB" id="244933at2"/>
<feature type="transmembrane region" description="Helical" evidence="1">
    <location>
        <begin position="159"/>
        <end position="176"/>
    </location>
</feature>
<sequence length="292" mass="32468">MTDSLVNLSFSGLGYVTKAVHLLEGGRQKIVTSRRHRKGRGALLVTPEGVHAVSPGFKYPWLHIWAPARLTWWVAVLFIIGSALFSVGGYAITFPQDIPTSLTTGLTVDWVFFIGSLFFTSAAFCQLLESVNAGDSEGLYAEQKLPDSFQWVAWHPQRIGYMASLVQLIGTVMFNFNTGNALINDLNWIQQDILIWTPNMIGCICFLIASRLAFMEICHGYWGWQPGNIEWWITVLNLLGSVGFMISALYSLAVPAGDTSSTFSWLSAFFTFQGGVCFFIGSYLLLPEMFSE</sequence>
<gene>
    <name evidence="2" type="ORF">AU255_07845</name>
</gene>
<name>A0A1V8M855_9GAMM</name>
<feature type="transmembrane region" description="Helical" evidence="1">
    <location>
        <begin position="231"/>
        <end position="253"/>
    </location>
</feature>
<evidence type="ECO:0000256" key="1">
    <source>
        <dbReference type="SAM" id="Phobius"/>
    </source>
</evidence>
<feature type="transmembrane region" description="Helical" evidence="1">
    <location>
        <begin position="265"/>
        <end position="286"/>
    </location>
</feature>
<protein>
    <recommendedName>
        <fullName evidence="4">YrhK domain-containing protein</fullName>
    </recommendedName>
</protein>
<dbReference type="STRING" id="1420851.AU255_07845"/>
<keyword evidence="1" id="KW-1133">Transmembrane helix</keyword>